<evidence type="ECO:0000313" key="3">
    <source>
        <dbReference type="Proteomes" id="UP000502756"/>
    </source>
</evidence>
<gene>
    <name evidence="2" type="ORF">HNV11_09230</name>
</gene>
<sequence length="280" mass="31359">MNTLETIENYLSGQLSVEERMRFEDALRTDPTVAEALAFYVTAKQAARQEAWTVHKAQADQQEAWAIRKAELDALRRSATDEKQTAADPVVRPLITQSPYRWLAWAASIVLLLGLGWYFLLPEPNTGPPMADATPAGSQLADQYMAQNFMNLPVTMGGDEADSLQRGIELFNQGWVPQAGEVFQAILRRQPNNDSALKYAGIVALRRADYDQAIDLFHRLSQQKGLFANPGTFYEAIARIKRGRPIDKTKAKELLNEVIAKNLDGKKEAERMLRQLGNTP</sequence>
<dbReference type="RefSeq" id="WP_171739387.1">
    <property type="nucleotide sequence ID" value="NZ_CP053435.1"/>
</dbReference>
<accession>A0A6M5Y4Y6</accession>
<dbReference type="SUPFAM" id="SSF48452">
    <property type="entry name" value="TPR-like"/>
    <property type="match status" value="1"/>
</dbReference>
<keyword evidence="1" id="KW-0812">Transmembrane</keyword>
<proteinExistence type="predicted"/>
<dbReference type="InterPro" id="IPR011990">
    <property type="entry name" value="TPR-like_helical_dom_sf"/>
</dbReference>
<reference evidence="2 3" key="1">
    <citation type="submission" date="2020-05" db="EMBL/GenBank/DDBJ databases">
        <title>Genome sequencing of Spirosoma sp. TS118.</title>
        <authorList>
            <person name="Lee J.-H."/>
            <person name="Jeong S."/>
            <person name="Zhao L."/>
            <person name="Jung J.-H."/>
            <person name="Kim M.-K."/>
            <person name="Lim S."/>
        </authorList>
    </citation>
    <scope>NUCLEOTIDE SEQUENCE [LARGE SCALE GENOMIC DNA]</scope>
    <source>
        <strain evidence="2 3">TS118</strain>
    </source>
</reference>
<evidence type="ECO:0000256" key="1">
    <source>
        <dbReference type="SAM" id="Phobius"/>
    </source>
</evidence>
<dbReference type="Proteomes" id="UP000502756">
    <property type="component" value="Chromosome"/>
</dbReference>
<feature type="transmembrane region" description="Helical" evidence="1">
    <location>
        <begin position="102"/>
        <end position="120"/>
    </location>
</feature>
<evidence type="ECO:0008006" key="4">
    <source>
        <dbReference type="Google" id="ProtNLM"/>
    </source>
</evidence>
<dbReference type="AlphaFoldDB" id="A0A6M5Y4Y6"/>
<protein>
    <recommendedName>
        <fullName evidence="4">Tetratricopeptide repeat protein</fullName>
    </recommendedName>
</protein>
<keyword evidence="1" id="KW-0472">Membrane</keyword>
<dbReference type="EMBL" id="CP053435">
    <property type="protein sequence ID" value="QJW89548.1"/>
    <property type="molecule type" value="Genomic_DNA"/>
</dbReference>
<organism evidence="2 3">
    <name type="scientific">Spirosoma taeanense</name>
    <dbReference type="NCBI Taxonomy" id="2735870"/>
    <lineage>
        <taxon>Bacteria</taxon>
        <taxon>Pseudomonadati</taxon>
        <taxon>Bacteroidota</taxon>
        <taxon>Cytophagia</taxon>
        <taxon>Cytophagales</taxon>
        <taxon>Cytophagaceae</taxon>
        <taxon>Spirosoma</taxon>
    </lineage>
</organism>
<keyword evidence="3" id="KW-1185">Reference proteome</keyword>
<keyword evidence="1" id="KW-1133">Transmembrane helix</keyword>
<dbReference type="KEGG" id="stae:HNV11_09230"/>
<dbReference type="Gene3D" id="1.25.40.10">
    <property type="entry name" value="Tetratricopeptide repeat domain"/>
    <property type="match status" value="1"/>
</dbReference>
<name>A0A6M5Y4Y6_9BACT</name>
<evidence type="ECO:0000313" key="2">
    <source>
        <dbReference type="EMBL" id="QJW89548.1"/>
    </source>
</evidence>